<dbReference type="Pfam" id="PF25173">
    <property type="entry name" value="Beta-prop_WDR3_1st"/>
    <property type="match status" value="1"/>
</dbReference>
<evidence type="ECO:0000256" key="4">
    <source>
        <dbReference type="PROSITE-ProRule" id="PRU00221"/>
    </source>
</evidence>
<feature type="repeat" description="WD" evidence="4">
    <location>
        <begin position="146"/>
        <end position="187"/>
    </location>
</feature>
<dbReference type="GO" id="GO:0032040">
    <property type="term" value="C:small-subunit processome"/>
    <property type="evidence" value="ECO:0007669"/>
    <property type="project" value="TreeGrafter"/>
</dbReference>
<proteinExistence type="inferred from homology"/>
<dbReference type="PROSITE" id="PS00678">
    <property type="entry name" value="WD_REPEATS_1"/>
    <property type="match status" value="2"/>
</dbReference>
<dbReference type="PANTHER" id="PTHR19853:SF0">
    <property type="entry name" value="WD REPEAT-CONTAINING PROTEIN 3"/>
    <property type="match status" value="1"/>
</dbReference>
<feature type="repeat" description="WD" evidence="4">
    <location>
        <begin position="559"/>
        <end position="600"/>
    </location>
</feature>
<dbReference type="Pfam" id="PF25172">
    <property type="entry name" value="Beta-prop_WDR3_2nd"/>
    <property type="match status" value="1"/>
</dbReference>
<dbReference type="SUPFAM" id="SSF50978">
    <property type="entry name" value="WD40 repeat-like"/>
    <property type="match status" value="2"/>
</dbReference>
<feature type="repeat" description="WD" evidence="4">
    <location>
        <begin position="601"/>
        <end position="642"/>
    </location>
</feature>
<dbReference type="GO" id="GO:0030515">
    <property type="term" value="F:snoRNA binding"/>
    <property type="evidence" value="ECO:0007669"/>
    <property type="project" value="TreeGrafter"/>
</dbReference>
<feature type="repeat" description="WD" evidence="4">
    <location>
        <begin position="188"/>
        <end position="221"/>
    </location>
</feature>
<protein>
    <submittedName>
        <fullName evidence="6">WD repeat-containing protein 3</fullName>
    </submittedName>
</protein>
<evidence type="ECO:0000256" key="2">
    <source>
        <dbReference type="ARBA" id="ARBA00022737"/>
    </source>
</evidence>
<reference evidence="6" key="2">
    <citation type="submission" date="2014-07" db="EMBL/GenBank/DDBJ databases">
        <authorList>
            <person name="Hull J."/>
        </authorList>
    </citation>
    <scope>NUCLEOTIDE SEQUENCE</scope>
</reference>
<evidence type="ECO:0000313" key="6">
    <source>
        <dbReference type="EMBL" id="JAG08436.1"/>
    </source>
</evidence>
<accession>A0A0A9WLY6</accession>
<dbReference type="PROSITE" id="PS51257">
    <property type="entry name" value="PROKAR_LIPOPROTEIN"/>
    <property type="match status" value="1"/>
</dbReference>
<sequence length="895" mass="98453">MGLTKQYLRYVPAGTFNLIASIGCNVCFVTYQGQEGRFVACGACDYIVIWDLRLGNQALKIPLEVHSEVTHLCPSPDGVHLAAGLSNGSVHVYNLITGEQKAVFAGHRNAISCLAFDSDAHRLASGSKDTEIVIWDLIDERGLERLTGHKNVVTALTFLKNSNVLISSSKDTYIKFWDLDTSHCFNTIAAHVTEVWTLSMIGNDEFIVAGSNDSSLMVWSLHGPDSHDSSFETESLDDSVSAKKCGSVLREGRGRVVSVAVDNTGRTLTVHGTDSKVEVFEFLNKEDAAARSKKRCAKERKKALKLGTKTELKEEISLKDVVRKLGTFVCSDKVKSVSVVTGSAELRVSVSLANNSLELYSLKQSDSVSNKPVLFDPLRKFVQPGHQGEVRAVSFSSDNLAIATAGANSIKIWNRVSLMCLRTVVTDYALCICFVPGDRHVIVGLKSGSVLVVDVSSGEILETIPAHTAEVWSIARTHDDTGIITASGDSTIKVWKFELVSVEGSKAKVLSILHTRTLKVDEPILCARISPCGKLIAASLLDSTTKIFFFDSFKFFVSLYGHKMPVLASDISYDSTLIVTGSADRSIKIWGLDFGDCHKSLFAHDDSVTAVQFVPQTHYFFSCGKDGKVKQWDADTFNKIITLEGHFGECWNLSVGGDFVVSCGKDRVLRLYEKTEEPLVLEDEAEEEREKEELATGQDSIAKLPSVKTVTAERGAESLMECVDVLTKYKEVVMSGNKPEIPPIMRALGVKTPSDYLAKSLASIKPSELGESLLLLSFHHVTFILEMLPRLLSCPNKCEIACKTLLTLLRIHHNPIVADTSRLNLMEKLQNSAMQALEQFTDLAGVNLHGLLFLQRQMEAREGITLFQDATINFREKQKRKLRKEIVTKAAGMKL</sequence>
<dbReference type="InterPro" id="IPR007148">
    <property type="entry name" value="SSU_processome_Utp12"/>
</dbReference>
<dbReference type="Pfam" id="PF04003">
    <property type="entry name" value="Utp12"/>
    <property type="match status" value="1"/>
</dbReference>
<dbReference type="InterPro" id="IPR015943">
    <property type="entry name" value="WD40/YVTN_repeat-like_dom_sf"/>
</dbReference>
<feature type="repeat" description="WD" evidence="4">
    <location>
        <begin position="104"/>
        <end position="145"/>
    </location>
</feature>
<dbReference type="PANTHER" id="PTHR19853">
    <property type="entry name" value="WD REPEAT CONTAINING PROTEIN 3 WDR3"/>
    <property type="match status" value="1"/>
</dbReference>
<dbReference type="EMBL" id="GBHO01035168">
    <property type="protein sequence ID" value="JAG08436.1"/>
    <property type="molecule type" value="Transcribed_RNA"/>
</dbReference>
<feature type="domain" description="Small-subunit processome Utp12" evidence="5">
    <location>
        <begin position="755"/>
        <end position="856"/>
    </location>
</feature>
<dbReference type="PROSITE" id="PS50294">
    <property type="entry name" value="WD_REPEATS_REGION"/>
    <property type="match status" value="6"/>
</dbReference>
<dbReference type="SMART" id="SM00320">
    <property type="entry name" value="WD40"/>
    <property type="match status" value="13"/>
</dbReference>
<dbReference type="InterPro" id="IPR001680">
    <property type="entry name" value="WD40_rpt"/>
</dbReference>
<dbReference type="CDD" id="cd00200">
    <property type="entry name" value="WD40"/>
    <property type="match status" value="2"/>
</dbReference>
<dbReference type="GO" id="GO:0030490">
    <property type="term" value="P:maturation of SSU-rRNA"/>
    <property type="evidence" value="ECO:0007669"/>
    <property type="project" value="TreeGrafter"/>
</dbReference>
<organism evidence="6">
    <name type="scientific">Lygus hesperus</name>
    <name type="common">Western plant bug</name>
    <dbReference type="NCBI Taxonomy" id="30085"/>
    <lineage>
        <taxon>Eukaryota</taxon>
        <taxon>Metazoa</taxon>
        <taxon>Ecdysozoa</taxon>
        <taxon>Arthropoda</taxon>
        <taxon>Hexapoda</taxon>
        <taxon>Insecta</taxon>
        <taxon>Pterygota</taxon>
        <taxon>Neoptera</taxon>
        <taxon>Paraneoptera</taxon>
        <taxon>Hemiptera</taxon>
        <taxon>Heteroptera</taxon>
        <taxon>Panheteroptera</taxon>
        <taxon>Cimicomorpha</taxon>
        <taxon>Miridae</taxon>
        <taxon>Mirini</taxon>
        <taxon>Lygus</taxon>
    </lineage>
</organism>
<dbReference type="InterPro" id="IPR051570">
    <property type="entry name" value="TBC1_cilium_biogenesis"/>
</dbReference>
<feature type="repeat" description="WD" evidence="4">
    <location>
        <begin position="383"/>
        <end position="414"/>
    </location>
</feature>
<dbReference type="GO" id="GO:0034388">
    <property type="term" value="C:Pwp2p-containing subcomplex of 90S preribosome"/>
    <property type="evidence" value="ECO:0007669"/>
    <property type="project" value="TreeGrafter"/>
</dbReference>
<dbReference type="InterPro" id="IPR036322">
    <property type="entry name" value="WD40_repeat_dom_sf"/>
</dbReference>
<reference evidence="7" key="3">
    <citation type="submission" date="2014-09" db="EMBL/GenBank/DDBJ databases">
        <authorList>
            <person name="Magalhaes I.L.F."/>
            <person name="Oliveira U."/>
            <person name="Santos F.R."/>
            <person name="Vidigal T.H.D.A."/>
            <person name="Brescovit A.D."/>
            <person name="Santos A.J."/>
        </authorList>
    </citation>
    <scope>NUCLEOTIDE SEQUENCE</scope>
</reference>
<evidence type="ECO:0000256" key="3">
    <source>
        <dbReference type="ARBA" id="ARBA00038229"/>
    </source>
</evidence>
<dbReference type="InterPro" id="IPR020472">
    <property type="entry name" value="WD40_PAC1"/>
</dbReference>
<dbReference type="AlphaFoldDB" id="A0A0A9WLY6"/>
<gene>
    <name evidence="6" type="primary">WDR3</name>
    <name evidence="6" type="ORF">CM83_56416</name>
</gene>
<comment type="similarity">
    <text evidence="3">Belongs to the WD repeat WDR3/UTP12 family.</text>
</comment>
<keyword evidence="1 4" id="KW-0853">WD repeat</keyword>
<evidence type="ECO:0000256" key="1">
    <source>
        <dbReference type="ARBA" id="ARBA00022574"/>
    </source>
</evidence>
<reference evidence="6" key="1">
    <citation type="journal article" date="2014" name="PLoS ONE">
        <title>Transcriptome-Based Identification of ABC Transporters in the Western Tarnished Plant Bug Lygus hesperus.</title>
        <authorList>
            <person name="Hull J.J."/>
            <person name="Chaney K."/>
            <person name="Geib S.M."/>
            <person name="Fabrick J.A."/>
            <person name="Brent C.S."/>
            <person name="Walsh D."/>
            <person name="Lavine L.C."/>
        </authorList>
    </citation>
    <scope>NUCLEOTIDE SEQUENCE</scope>
</reference>
<dbReference type="PROSITE" id="PS50082">
    <property type="entry name" value="WD_REPEATS_2"/>
    <property type="match status" value="7"/>
</dbReference>
<name>A0A0A9WLY6_LYGHE</name>
<feature type="repeat" description="WD" evidence="4">
    <location>
        <begin position="464"/>
        <end position="498"/>
    </location>
</feature>
<dbReference type="FunFam" id="2.130.10.10:FF:000157">
    <property type="entry name" value="WD repeat domain 3"/>
    <property type="match status" value="1"/>
</dbReference>
<dbReference type="PRINTS" id="PR00320">
    <property type="entry name" value="GPROTEINBRPT"/>
</dbReference>
<dbReference type="InterPro" id="IPR019775">
    <property type="entry name" value="WD40_repeat_CS"/>
</dbReference>
<evidence type="ECO:0000259" key="5">
    <source>
        <dbReference type="Pfam" id="PF04003"/>
    </source>
</evidence>
<dbReference type="Gene3D" id="2.130.10.10">
    <property type="entry name" value="YVTN repeat-like/Quinoprotein amine dehydrogenase"/>
    <property type="match status" value="3"/>
</dbReference>
<evidence type="ECO:0000313" key="7">
    <source>
        <dbReference type="EMBL" id="JAG63511.1"/>
    </source>
</evidence>
<dbReference type="EMBL" id="GBRD01002310">
    <property type="protein sequence ID" value="JAG63511.1"/>
    <property type="molecule type" value="Transcribed_RNA"/>
</dbReference>
<keyword evidence="2" id="KW-0677">Repeat</keyword>